<dbReference type="Proteomes" id="UP000027586">
    <property type="component" value="Unassembled WGS sequence"/>
</dbReference>
<keyword evidence="2" id="KW-1185">Reference proteome</keyword>
<evidence type="ECO:0000313" key="1">
    <source>
        <dbReference type="EMBL" id="CDH59798.1"/>
    </source>
</evidence>
<gene>
    <name evidence="1" type="ORF">LCOR_10603.1</name>
</gene>
<organism evidence="1 2">
    <name type="scientific">Lichtheimia corymbifera JMRC:FSU:9682</name>
    <dbReference type="NCBI Taxonomy" id="1263082"/>
    <lineage>
        <taxon>Eukaryota</taxon>
        <taxon>Fungi</taxon>
        <taxon>Fungi incertae sedis</taxon>
        <taxon>Mucoromycota</taxon>
        <taxon>Mucoromycotina</taxon>
        <taxon>Mucoromycetes</taxon>
        <taxon>Mucorales</taxon>
        <taxon>Lichtheimiaceae</taxon>
        <taxon>Lichtheimia</taxon>
    </lineage>
</organism>
<reference evidence="1" key="1">
    <citation type="submission" date="2013-08" db="EMBL/GenBank/DDBJ databases">
        <title>Gene expansion shapes genome architecture in the human pathogen Lichtheimia corymbifera: an evolutionary genomics analysis in the ancient terrestrial Mucorales (Mucoromycotina).</title>
        <authorList>
            <person name="Schwartze V.U."/>
            <person name="Winter S."/>
            <person name="Shelest E."/>
            <person name="Marcet-Houben M."/>
            <person name="Horn F."/>
            <person name="Wehner S."/>
            <person name="Hoffmann K."/>
            <person name="Riege K."/>
            <person name="Sammeth M."/>
            <person name="Nowrousian M."/>
            <person name="Valiante V."/>
            <person name="Linde J."/>
            <person name="Jacobsen I.D."/>
            <person name="Marz M."/>
            <person name="Brakhage A.A."/>
            <person name="Gabaldon T."/>
            <person name="Bocker S."/>
            <person name="Voigt K."/>
        </authorList>
    </citation>
    <scope>NUCLEOTIDE SEQUENCE [LARGE SCALE GENOMIC DNA]</scope>
    <source>
        <strain evidence="1">FSU 9682</strain>
    </source>
</reference>
<dbReference type="AlphaFoldDB" id="A0A068SBN9"/>
<dbReference type="VEuPathDB" id="FungiDB:LCOR_10603.1"/>
<sequence>MGISIDAPHRRIQESAGTVTFLGCGRLLLLYILMAYLVPSLRVMIACSERPLQRATGLLVLWSSQDHRYDCY</sequence>
<name>A0A068SBN9_9FUNG</name>
<evidence type="ECO:0000313" key="2">
    <source>
        <dbReference type="Proteomes" id="UP000027586"/>
    </source>
</evidence>
<proteinExistence type="predicted"/>
<dbReference type="EMBL" id="CBTN010000075">
    <property type="protein sequence ID" value="CDH59798.1"/>
    <property type="molecule type" value="Genomic_DNA"/>
</dbReference>
<protein>
    <submittedName>
        <fullName evidence="1">Uncharacterized protein</fullName>
    </submittedName>
</protein>
<comment type="caution">
    <text evidence="1">The sequence shown here is derived from an EMBL/GenBank/DDBJ whole genome shotgun (WGS) entry which is preliminary data.</text>
</comment>
<accession>A0A068SBN9</accession>